<keyword evidence="3" id="KW-1185">Reference proteome</keyword>
<comment type="caution">
    <text evidence="2">The sequence shown here is derived from an EMBL/GenBank/DDBJ whole genome shotgun (WGS) entry which is preliminary data.</text>
</comment>
<organism evidence="2 3">
    <name type="scientific">Actinoallomurus vinaceus</name>
    <dbReference type="NCBI Taxonomy" id="1080074"/>
    <lineage>
        <taxon>Bacteria</taxon>
        <taxon>Bacillati</taxon>
        <taxon>Actinomycetota</taxon>
        <taxon>Actinomycetes</taxon>
        <taxon>Streptosporangiales</taxon>
        <taxon>Thermomonosporaceae</taxon>
        <taxon>Actinoallomurus</taxon>
    </lineage>
</organism>
<dbReference type="Gene3D" id="3.40.50.720">
    <property type="entry name" value="NAD(P)-binding Rossmann-like Domain"/>
    <property type="match status" value="1"/>
</dbReference>
<dbReference type="InterPro" id="IPR002347">
    <property type="entry name" value="SDR_fam"/>
</dbReference>
<dbReference type="EMBL" id="BAABHK010000005">
    <property type="protein sequence ID" value="GAA4627667.1"/>
    <property type="molecule type" value="Genomic_DNA"/>
</dbReference>
<accession>A0ABP8UDY8</accession>
<dbReference type="SUPFAM" id="SSF51735">
    <property type="entry name" value="NAD(P)-binding Rossmann-fold domains"/>
    <property type="match status" value="1"/>
</dbReference>
<gene>
    <name evidence="2" type="ORF">GCM10023196_040820</name>
</gene>
<evidence type="ECO:0000313" key="3">
    <source>
        <dbReference type="Proteomes" id="UP001501442"/>
    </source>
</evidence>
<name>A0ABP8UDY8_9ACTN</name>
<reference evidence="3" key="1">
    <citation type="journal article" date="2019" name="Int. J. Syst. Evol. Microbiol.">
        <title>The Global Catalogue of Microorganisms (GCM) 10K type strain sequencing project: providing services to taxonomists for standard genome sequencing and annotation.</title>
        <authorList>
            <consortium name="The Broad Institute Genomics Platform"/>
            <consortium name="The Broad Institute Genome Sequencing Center for Infectious Disease"/>
            <person name="Wu L."/>
            <person name="Ma J."/>
        </authorList>
    </citation>
    <scope>NUCLEOTIDE SEQUENCE [LARGE SCALE GENOMIC DNA]</scope>
    <source>
        <strain evidence="3">JCM 17939</strain>
    </source>
</reference>
<sequence>MSWAELEPQVPAEYTPNPSGRLGTADDVAAAVAFSASPPAGYINGIDLRVDGGVTPVP</sequence>
<proteinExistence type="predicted"/>
<protein>
    <submittedName>
        <fullName evidence="2">Uncharacterized protein</fullName>
    </submittedName>
</protein>
<dbReference type="Pfam" id="PF13561">
    <property type="entry name" value="adh_short_C2"/>
    <property type="match status" value="1"/>
</dbReference>
<evidence type="ECO:0000313" key="2">
    <source>
        <dbReference type="EMBL" id="GAA4627667.1"/>
    </source>
</evidence>
<dbReference type="RefSeq" id="WP_345432498.1">
    <property type="nucleotide sequence ID" value="NZ_BAABHK010000005.1"/>
</dbReference>
<dbReference type="InterPro" id="IPR036291">
    <property type="entry name" value="NAD(P)-bd_dom_sf"/>
</dbReference>
<feature type="region of interest" description="Disordered" evidence="1">
    <location>
        <begin position="1"/>
        <end position="22"/>
    </location>
</feature>
<dbReference type="Proteomes" id="UP001501442">
    <property type="component" value="Unassembled WGS sequence"/>
</dbReference>
<evidence type="ECO:0000256" key="1">
    <source>
        <dbReference type="SAM" id="MobiDB-lite"/>
    </source>
</evidence>